<keyword evidence="4" id="KW-1185">Reference proteome</keyword>
<accession>A0ABS2ZMG7</accession>
<sequence length="106" mass="11419">MIVVTTENIKGYDVKEVKGSAFGVVVRARGIGGDIMAGLRGILGGEIKEYTSMLEDARKQAVDRMVKNATEMGGNAIIMMRFDSGEMGNNMSEIVAYGTVVVIEKQ</sequence>
<dbReference type="HAMAP" id="MF_00338">
    <property type="entry name" value="UPF0145"/>
    <property type="match status" value="1"/>
</dbReference>
<gene>
    <name evidence="3" type="ORF">JYA63_04795</name>
</gene>
<evidence type="ECO:0000256" key="1">
    <source>
        <dbReference type="ARBA" id="ARBA00010751"/>
    </source>
</evidence>
<dbReference type="PANTHER" id="PTHR34068:SF2">
    <property type="entry name" value="UPF0145 PROTEIN SCO3412"/>
    <property type="match status" value="1"/>
</dbReference>
<organism evidence="3 4">
    <name type="scientific">Fictibacillus nanhaiensis</name>
    <dbReference type="NCBI Taxonomy" id="742169"/>
    <lineage>
        <taxon>Bacteria</taxon>
        <taxon>Bacillati</taxon>
        <taxon>Bacillota</taxon>
        <taxon>Bacilli</taxon>
        <taxon>Bacillales</taxon>
        <taxon>Fictibacillaceae</taxon>
        <taxon>Fictibacillus</taxon>
    </lineage>
</organism>
<comment type="similarity">
    <text evidence="1 2">Belongs to the UPF0145 family.</text>
</comment>
<evidence type="ECO:0000313" key="3">
    <source>
        <dbReference type="EMBL" id="MBN3553573.1"/>
    </source>
</evidence>
<dbReference type="InterPro" id="IPR002765">
    <property type="entry name" value="UPF0145_YbjQ-like"/>
</dbReference>
<protein>
    <recommendedName>
        <fullName evidence="2">UPF0145 protein JYA63_04795</fullName>
    </recommendedName>
</protein>
<proteinExistence type="inferred from homology"/>
<dbReference type="Pfam" id="PF01906">
    <property type="entry name" value="YbjQ_1"/>
    <property type="match status" value="1"/>
</dbReference>
<evidence type="ECO:0000313" key="4">
    <source>
        <dbReference type="Proteomes" id="UP001296923"/>
    </source>
</evidence>
<dbReference type="PANTHER" id="PTHR34068">
    <property type="entry name" value="UPF0145 PROTEIN YBJQ"/>
    <property type="match status" value="1"/>
</dbReference>
<dbReference type="RefSeq" id="WP_205724734.1">
    <property type="nucleotide sequence ID" value="NZ_JAFHKR010000037.1"/>
</dbReference>
<evidence type="ECO:0000256" key="2">
    <source>
        <dbReference type="HAMAP-Rule" id="MF_00338"/>
    </source>
</evidence>
<name>A0ABS2ZMG7_9BACL</name>
<dbReference type="Proteomes" id="UP001296923">
    <property type="component" value="Unassembled WGS sequence"/>
</dbReference>
<reference evidence="3 4" key="1">
    <citation type="submission" date="2021-01" db="EMBL/GenBank/DDBJ databases">
        <title>Genome Sequencing of Type Strains.</title>
        <authorList>
            <person name="Lemaire J.F."/>
            <person name="Inderbitzin P."/>
            <person name="Collins S.B."/>
            <person name="Wespe N."/>
            <person name="Knight-Connoni V."/>
        </authorList>
    </citation>
    <scope>NUCLEOTIDE SEQUENCE [LARGE SCALE GENOMIC DNA]</scope>
    <source>
        <strain evidence="3 4">DSM 23009</strain>
    </source>
</reference>
<dbReference type="SUPFAM" id="SSF117782">
    <property type="entry name" value="YbjQ-like"/>
    <property type="match status" value="1"/>
</dbReference>
<dbReference type="Gene3D" id="3.30.110.70">
    <property type="entry name" value="Hypothetical protein apc22750. Chain B"/>
    <property type="match status" value="1"/>
</dbReference>
<dbReference type="InterPro" id="IPR035439">
    <property type="entry name" value="UPF0145_dom_sf"/>
</dbReference>
<dbReference type="EMBL" id="JAFHKR010000037">
    <property type="protein sequence ID" value="MBN3553573.1"/>
    <property type="molecule type" value="Genomic_DNA"/>
</dbReference>
<comment type="caution">
    <text evidence="3">The sequence shown here is derived from an EMBL/GenBank/DDBJ whole genome shotgun (WGS) entry which is preliminary data.</text>
</comment>